<gene>
    <name evidence="1" type="ORF">FRUB_07758</name>
</gene>
<proteinExistence type="predicted"/>
<reference evidence="2" key="1">
    <citation type="submission" date="2017-06" db="EMBL/GenBank/DDBJ databases">
        <title>Genome analysis of Fimbriiglobus ruber SP5, the first member of the order Planctomycetales with confirmed chitinolytic capability.</title>
        <authorList>
            <person name="Ravin N.V."/>
            <person name="Rakitin A.L."/>
            <person name="Ivanova A.A."/>
            <person name="Beletsky A.V."/>
            <person name="Kulichevskaya I.S."/>
            <person name="Mardanov A.V."/>
            <person name="Dedysh S.N."/>
        </authorList>
    </citation>
    <scope>NUCLEOTIDE SEQUENCE [LARGE SCALE GENOMIC DNA]</scope>
    <source>
        <strain evidence="2">SP5</strain>
    </source>
</reference>
<keyword evidence="2" id="KW-1185">Reference proteome</keyword>
<accession>A0A225DJ73</accession>
<dbReference type="EMBL" id="NIDE01000014">
    <property type="protein sequence ID" value="OWK38638.1"/>
    <property type="molecule type" value="Genomic_DNA"/>
</dbReference>
<dbReference type="Proteomes" id="UP000214646">
    <property type="component" value="Unassembled WGS sequence"/>
</dbReference>
<comment type="caution">
    <text evidence="1">The sequence shown here is derived from an EMBL/GenBank/DDBJ whole genome shotgun (WGS) entry which is preliminary data.</text>
</comment>
<organism evidence="1 2">
    <name type="scientific">Fimbriiglobus ruber</name>
    <dbReference type="NCBI Taxonomy" id="1908690"/>
    <lineage>
        <taxon>Bacteria</taxon>
        <taxon>Pseudomonadati</taxon>
        <taxon>Planctomycetota</taxon>
        <taxon>Planctomycetia</taxon>
        <taxon>Gemmatales</taxon>
        <taxon>Gemmataceae</taxon>
        <taxon>Fimbriiglobus</taxon>
    </lineage>
</organism>
<dbReference type="AlphaFoldDB" id="A0A225DJ73"/>
<name>A0A225DJ73_9BACT</name>
<evidence type="ECO:0000313" key="1">
    <source>
        <dbReference type="EMBL" id="OWK38638.1"/>
    </source>
</evidence>
<evidence type="ECO:0000313" key="2">
    <source>
        <dbReference type="Proteomes" id="UP000214646"/>
    </source>
</evidence>
<protein>
    <submittedName>
        <fullName evidence="1">Uncharacterized protein</fullName>
    </submittedName>
</protein>
<sequence length="65" mass="7180">MLAEGTLYAGDRHLLNPFAISVLRQGCGRPAWKQSGEGMVWANRMTNASRHTGDCFSRMPVDARS</sequence>